<dbReference type="AlphaFoldDB" id="A0AAD4T2S1"/>
<name>A0AAD4T2S1_9MAGN</name>
<reference evidence="1" key="1">
    <citation type="submission" date="2022-04" db="EMBL/GenBank/DDBJ databases">
        <title>A functionally conserved STORR gene fusion in Papaver species that diverged 16.8 million years ago.</title>
        <authorList>
            <person name="Catania T."/>
        </authorList>
    </citation>
    <scope>NUCLEOTIDE SEQUENCE</scope>
    <source>
        <strain evidence="1">S-188037</strain>
    </source>
</reference>
<protein>
    <submittedName>
        <fullName evidence="1">Uncharacterized protein</fullName>
    </submittedName>
</protein>
<evidence type="ECO:0000313" key="2">
    <source>
        <dbReference type="Proteomes" id="UP001202328"/>
    </source>
</evidence>
<keyword evidence="2" id="KW-1185">Reference proteome</keyword>
<comment type="caution">
    <text evidence="1">The sequence shown here is derived from an EMBL/GenBank/DDBJ whole genome shotgun (WGS) entry which is preliminary data.</text>
</comment>
<proteinExistence type="predicted"/>
<gene>
    <name evidence="1" type="ORF">MKW98_006765</name>
</gene>
<dbReference type="Proteomes" id="UP001202328">
    <property type="component" value="Unassembled WGS sequence"/>
</dbReference>
<dbReference type="EMBL" id="JAJJMB010006856">
    <property type="protein sequence ID" value="KAI3933406.1"/>
    <property type="molecule type" value="Genomic_DNA"/>
</dbReference>
<organism evidence="1 2">
    <name type="scientific">Papaver atlanticum</name>
    <dbReference type="NCBI Taxonomy" id="357466"/>
    <lineage>
        <taxon>Eukaryota</taxon>
        <taxon>Viridiplantae</taxon>
        <taxon>Streptophyta</taxon>
        <taxon>Embryophyta</taxon>
        <taxon>Tracheophyta</taxon>
        <taxon>Spermatophyta</taxon>
        <taxon>Magnoliopsida</taxon>
        <taxon>Ranunculales</taxon>
        <taxon>Papaveraceae</taxon>
        <taxon>Papaveroideae</taxon>
        <taxon>Papaver</taxon>
    </lineage>
</organism>
<sequence>MHHQTKDQSKARQDRKYHVMMNLPFIQLLSLKATLDIYESKSCLITAIFRKLKCGMWLHKSLNYYSTYLNQFSDFTECGKY</sequence>
<evidence type="ECO:0000313" key="1">
    <source>
        <dbReference type="EMBL" id="KAI3933406.1"/>
    </source>
</evidence>
<accession>A0AAD4T2S1</accession>